<protein>
    <recommendedName>
        <fullName evidence="1">CRAL-TRIO domain-containing protein</fullName>
    </recommendedName>
</protein>
<dbReference type="SUPFAM" id="SSF52087">
    <property type="entry name" value="CRAL/TRIO domain"/>
    <property type="match status" value="1"/>
</dbReference>
<dbReference type="PANTHER" id="PTHR10174:SF230">
    <property type="entry name" value="ALPHA-TOCOPHEROL TRANSFER PROTEIN-LIKE"/>
    <property type="match status" value="1"/>
</dbReference>
<proteinExistence type="predicted"/>
<name>A0A9P0DKE1_PHACE</name>
<dbReference type="Proteomes" id="UP001153737">
    <property type="component" value="Chromosome 4"/>
</dbReference>
<dbReference type="EMBL" id="OU896710">
    <property type="protein sequence ID" value="CAH1164803.1"/>
    <property type="molecule type" value="Genomic_DNA"/>
</dbReference>
<dbReference type="PROSITE" id="PS50191">
    <property type="entry name" value="CRAL_TRIO"/>
    <property type="match status" value="1"/>
</dbReference>
<dbReference type="Pfam" id="PF00650">
    <property type="entry name" value="CRAL_TRIO"/>
    <property type="match status" value="1"/>
</dbReference>
<dbReference type="SUPFAM" id="SSF46938">
    <property type="entry name" value="CRAL/TRIO N-terminal domain"/>
    <property type="match status" value="1"/>
</dbReference>
<evidence type="ECO:0000313" key="3">
    <source>
        <dbReference type="Proteomes" id="UP001153737"/>
    </source>
</evidence>
<dbReference type="PRINTS" id="PR00180">
    <property type="entry name" value="CRETINALDHBP"/>
</dbReference>
<dbReference type="InterPro" id="IPR036865">
    <property type="entry name" value="CRAL-TRIO_dom_sf"/>
</dbReference>
<accession>A0A9P0DKE1</accession>
<dbReference type="GO" id="GO:1902936">
    <property type="term" value="F:phosphatidylinositol bisphosphate binding"/>
    <property type="evidence" value="ECO:0007669"/>
    <property type="project" value="TreeGrafter"/>
</dbReference>
<dbReference type="PANTHER" id="PTHR10174">
    <property type="entry name" value="ALPHA-TOCOPHEROL TRANSFER PROTEIN-RELATED"/>
    <property type="match status" value="1"/>
</dbReference>
<reference evidence="2" key="1">
    <citation type="submission" date="2022-01" db="EMBL/GenBank/DDBJ databases">
        <authorList>
            <person name="King R."/>
        </authorList>
    </citation>
    <scope>NUCLEOTIDE SEQUENCE</scope>
</reference>
<organism evidence="2 3">
    <name type="scientific">Phaedon cochleariae</name>
    <name type="common">Mustard beetle</name>
    <dbReference type="NCBI Taxonomy" id="80249"/>
    <lineage>
        <taxon>Eukaryota</taxon>
        <taxon>Metazoa</taxon>
        <taxon>Ecdysozoa</taxon>
        <taxon>Arthropoda</taxon>
        <taxon>Hexapoda</taxon>
        <taxon>Insecta</taxon>
        <taxon>Pterygota</taxon>
        <taxon>Neoptera</taxon>
        <taxon>Endopterygota</taxon>
        <taxon>Coleoptera</taxon>
        <taxon>Polyphaga</taxon>
        <taxon>Cucujiformia</taxon>
        <taxon>Chrysomeloidea</taxon>
        <taxon>Chrysomelidae</taxon>
        <taxon>Chrysomelinae</taxon>
        <taxon>Chrysomelini</taxon>
        <taxon>Phaedon</taxon>
    </lineage>
</organism>
<dbReference type="OrthoDB" id="6722538at2759"/>
<dbReference type="InterPro" id="IPR036273">
    <property type="entry name" value="CRAL/TRIO_N_dom_sf"/>
</dbReference>
<sequence length="319" mass="37319">MVLKTGFACESTQCSMMAPCENHLEIIRNDIGENEARLENSEVILFKWIDCQQHFPKNYDKNFVRNFLRGSKHDMERTKQRLETHFATKSSFPGIFKNRIVDQELVDIFNAVNIFPLPKLTKDGHRLLVFKIQENDLKKIDFNLSLKIFFMIYDVLLKNYNPVAKEIAIFDCEHSSSVHIMNALISIRNHMQLLRQCYAIRLKEIHVVKAHSAVEKSVAFLKPVLHAKIRNSFIFHQDANSLVDRFGEDILPSNYGGKCKSFSELTEDWLEILRENEGWFREQEQVEIDSSMMPREKMSCVYFEDQIGTEGSFRKLEID</sequence>
<dbReference type="AlphaFoldDB" id="A0A9P0DKE1"/>
<reference evidence="2" key="2">
    <citation type="submission" date="2022-10" db="EMBL/GenBank/DDBJ databases">
        <authorList>
            <consortium name="ENA_rothamsted_submissions"/>
            <consortium name="culmorum"/>
            <person name="King R."/>
        </authorList>
    </citation>
    <scope>NUCLEOTIDE SEQUENCE</scope>
</reference>
<keyword evidence="3" id="KW-1185">Reference proteome</keyword>
<dbReference type="CDD" id="cd00170">
    <property type="entry name" value="SEC14"/>
    <property type="match status" value="1"/>
</dbReference>
<dbReference type="InterPro" id="IPR001251">
    <property type="entry name" value="CRAL-TRIO_dom"/>
</dbReference>
<dbReference type="GO" id="GO:0016020">
    <property type="term" value="C:membrane"/>
    <property type="evidence" value="ECO:0007669"/>
    <property type="project" value="TreeGrafter"/>
</dbReference>
<evidence type="ECO:0000313" key="2">
    <source>
        <dbReference type="EMBL" id="CAH1164803.1"/>
    </source>
</evidence>
<dbReference type="Gene3D" id="3.40.525.10">
    <property type="entry name" value="CRAL-TRIO lipid binding domain"/>
    <property type="match status" value="1"/>
</dbReference>
<evidence type="ECO:0000259" key="1">
    <source>
        <dbReference type="PROSITE" id="PS50191"/>
    </source>
</evidence>
<gene>
    <name evidence="2" type="ORF">PHAECO_LOCUS8458</name>
</gene>
<feature type="domain" description="CRAL-TRIO" evidence="1">
    <location>
        <begin position="102"/>
        <end position="263"/>
    </location>
</feature>
<dbReference type="SMART" id="SM00516">
    <property type="entry name" value="SEC14"/>
    <property type="match status" value="1"/>
</dbReference>